<feature type="compositionally biased region" description="Basic and acidic residues" evidence="1">
    <location>
        <begin position="20"/>
        <end position="30"/>
    </location>
</feature>
<evidence type="ECO:0000256" key="1">
    <source>
        <dbReference type="SAM" id="MobiDB-lite"/>
    </source>
</evidence>
<organism evidence="2 3">
    <name type="scientific">Mesorhizobium escarrei</name>
    <dbReference type="NCBI Taxonomy" id="666018"/>
    <lineage>
        <taxon>Bacteria</taxon>
        <taxon>Pseudomonadati</taxon>
        <taxon>Pseudomonadota</taxon>
        <taxon>Alphaproteobacteria</taxon>
        <taxon>Hyphomicrobiales</taxon>
        <taxon>Phyllobacteriaceae</taxon>
        <taxon>Mesorhizobium</taxon>
    </lineage>
</organism>
<protein>
    <submittedName>
        <fullName evidence="2">Uncharacterized protein</fullName>
    </submittedName>
</protein>
<feature type="region of interest" description="Disordered" evidence="1">
    <location>
        <begin position="87"/>
        <end position="117"/>
    </location>
</feature>
<feature type="region of interest" description="Disordered" evidence="1">
    <location>
        <begin position="1"/>
        <end position="31"/>
    </location>
</feature>
<feature type="compositionally biased region" description="Basic residues" evidence="1">
    <location>
        <begin position="1"/>
        <end position="10"/>
    </location>
</feature>
<keyword evidence="3" id="KW-1185">Reference proteome</keyword>
<comment type="caution">
    <text evidence="2">The sequence shown here is derived from an EMBL/GenBank/DDBJ whole genome shotgun (WGS) entry which is preliminary data.</text>
</comment>
<dbReference type="EMBL" id="CAKXZT010000145">
    <property type="protein sequence ID" value="CAH2405720.1"/>
    <property type="molecule type" value="Genomic_DNA"/>
</dbReference>
<evidence type="ECO:0000313" key="3">
    <source>
        <dbReference type="Proteomes" id="UP001153050"/>
    </source>
</evidence>
<name>A0ABM9E983_9HYPH</name>
<accession>A0ABM9E983</accession>
<feature type="compositionally biased region" description="Basic and acidic residues" evidence="1">
    <location>
        <begin position="56"/>
        <end position="65"/>
    </location>
</feature>
<reference evidence="2 3" key="1">
    <citation type="submission" date="2022-03" db="EMBL/GenBank/DDBJ databases">
        <authorList>
            <person name="Brunel B."/>
        </authorList>
    </citation>
    <scope>NUCLEOTIDE SEQUENCE [LARGE SCALE GENOMIC DNA]</scope>
    <source>
        <strain evidence="2">STM5069sample</strain>
    </source>
</reference>
<evidence type="ECO:0000313" key="2">
    <source>
        <dbReference type="EMBL" id="CAH2405720.1"/>
    </source>
</evidence>
<feature type="region of interest" description="Disordered" evidence="1">
    <location>
        <begin position="48"/>
        <end position="68"/>
    </location>
</feature>
<dbReference type="Proteomes" id="UP001153050">
    <property type="component" value="Unassembled WGS sequence"/>
</dbReference>
<gene>
    <name evidence="2" type="ORF">MES5069_490023</name>
</gene>
<proteinExistence type="predicted"/>
<sequence>MAAPARRRRGNASSPDSSEEPAREAPHRPVDAWPIRLPWLPAQADARPGSVLSRASSDRHPDASRSVRTGAFRKAIGISFRCAARHAATAGKSPRNRSSVLQCGGTRGSRNSAHADSCLRRPEKLPVLLQSDSCRSFVAGRHVTQTPGRRSVLSFKGFDGAAREGPALLRPRLKLNYDCHVILVRCRDQPPECGHLGNATAAHLDSLISAAIAL</sequence>